<organism evidence="1 2">
    <name type="scientific">Paramecium primaurelia</name>
    <dbReference type="NCBI Taxonomy" id="5886"/>
    <lineage>
        <taxon>Eukaryota</taxon>
        <taxon>Sar</taxon>
        <taxon>Alveolata</taxon>
        <taxon>Ciliophora</taxon>
        <taxon>Intramacronucleata</taxon>
        <taxon>Oligohymenophorea</taxon>
        <taxon>Peniculida</taxon>
        <taxon>Parameciidae</taxon>
        <taxon>Paramecium</taxon>
    </lineage>
</organism>
<comment type="caution">
    <text evidence="1">The sequence shown here is derived from an EMBL/GenBank/DDBJ whole genome shotgun (WGS) entry which is preliminary data.</text>
</comment>
<accession>A0A8S1K8H4</accession>
<protein>
    <submittedName>
        <fullName evidence="1">Uncharacterized protein</fullName>
    </submittedName>
</protein>
<name>A0A8S1K8H4_PARPR</name>
<dbReference type="AlphaFoldDB" id="A0A8S1K8H4"/>
<gene>
    <name evidence="1" type="ORF">PPRIM_AZ9-3.1.T0170225</name>
</gene>
<evidence type="ECO:0000313" key="2">
    <source>
        <dbReference type="Proteomes" id="UP000688137"/>
    </source>
</evidence>
<dbReference type="Proteomes" id="UP000688137">
    <property type="component" value="Unassembled WGS sequence"/>
</dbReference>
<sequence>MQKTTLVNFLHNGSNFYPFGDKPEKLNSTEGRFVPFIFERNQVGKLVNAAEIYNLNSNQKRIKQRTSEQTNSLLADTIIKSKLHTEQDTPKYDPITKYMTLIPTHHQIDDLHKTIDIKSYTLNHTSVERGLQMRKQQKGLNHKHQLISRSTKILTSQIPAIGIYNPIPINRHLPNIQIKSKSIQKLPEIWEHTTQVTTPKINIKNSESEMMFAKQIAQINREVDQEMKRNPNQKFSTLQFDVHENMNLEEAEQMRNRMKQYFQSVKDSLTKIKNLINVKR</sequence>
<dbReference type="EMBL" id="CAJJDM010000012">
    <property type="protein sequence ID" value="CAD8050773.1"/>
    <property type="molecule type" value="Genomic_DNA"/>
</dbReference>
<reference evidence="1" key="1">
    <citation type="submission" date="2021-01" db="EMBL/GenBank/DDBJ databases">
        <authorList>
            <consortium name="Genoscope - CEA"/>
            <person name="William W."/>
        </authorList>
    </citation>
    <scope>NUCLEOTIDE SEQUENCE</scope>
</reference>
<evidence type="ECO:0000313" key="1">
    <source>
        <dbReference type="EMBL" id="CAD8050773.1"/>
    </source>
</evidence>
<proteinExistence type="predicted"/>
<dbReference type="OMA" id="THHQIDD"/>
<keyword evidence="2" id="KW-1185">Reference proteome</keyword>